<evidence type="ECO:0000313" key="2">
    <source>
        <dbReference type="EMBL" id="ANM59673.1"/>
    </source>
</evidence>
<protein>
    <submittedName>
        <fullName evidence="2">Uncharacterized protein</fullName>
    </submittedName>
</protein>
<dbReference type="InParanoid" id="A0A1P8ASN1"/>
<organism evidence="2 3">
    <name type="scientific">Arabidopsis thaliana</name>
    <name type="common">Mouse-ear cress</name>
    <dbReference type="NCBI Taxonomy" id="3702"/>
    <lineage>
        <taxon>Eukaryota</taxon>
        <taxon>Viridiplantae</taxon>
        <taxon>Streptophyta</taxon>
        <taxon>Embryophyta</taxon>
        <taxon>Tracheophyta</taxon>
        <taxon>Spermatophyta</taxon>
        <taxon>Magnoliopsida</taxon>
        <taxon>eudicotyledons</taxon>
        <taxon>Gunneridae</taxon>
        <taxon>Pentapetalae</taxon>
        <taxon>rosids</taxon>
        <taxon>malvids</taxon>
        <taxon>Brassicales</taxon>
        <taxon>Brassicaceae</taxon>
        <taxon>Camelineae</taxon>
        <taxon>Arabidopsis</taxon>
    </lineage>
</organism>
<reference evidence="2 3" key="1">
    <citation type="journal article" date="2000" name="Nature">
        <title>Sequence and analysis of chromosome 1 of the plant Arabidopsis thaliana.</title>
        <authorList>
            <person name="Theologis A."/>
            <person name="Ecker J.R."/>
            <person name="Palm C.J."/>
            <person name="Federspiel N.A."/>
            <person name="Kaul S."/>
            <person name="White O."/>
            <person name="Alonso J."/>
            <person name="Altafi H."/>
            <person name="Araujo R."/>
            <person name="Bowman C.L."/>
            <person name="Brooks S.Y."/>
            <person name="Buehler E."/>
            <person name="Chan A."/>
            <person name="Chao Q."/>
            <person name="Chen H."/>
            <person name="Cheuk R.F."/>
            <person name="Chin C.W."/>
            <person name="Chung M.K."/>
            <person name="Conn L."/>
            <person name="Conway A.B."/>
            <person name="Conway A.R."/>
            <person name="Creasy T.H."/>
            <person name="Dewar K."/>
            <person name="Dunn P."/>
            <person name="Etgu P."/>
            <person name="Feldblyum T.V."/>
            <person name="Feng J."/>
            <person name="Fong B."/>
            <person name="Fujii C.Y."/>
            <person name="Gill J.E."/>
            <person name="Goldsmith A.D."/>
            <person name="Haas B."/>
            <person name="Hansen N.F."/>
            <person name="Hughes B."/>
            <person name="Huizar L."/>
            <person name="Hunter J.L."/>
            <person name="Jenkins J."/>
            <person name="Johnson-Hopson C."/>
            <person name="Khan S."/>
            <person name="Khaykin E."/>
            <person name="Kim C.J."/>
            <person name="Koo H.L."/>
            <person name="Kremenetskaia I."/>
            <person name="Kurtz D.B."/>
            <person name="Kwan A."/>
            <person name="Lam B."/>
            <person name="Langin-Hooper S."/>
            <person name="Lee A."/>
            <person name="Lee J.M."/>
            <person name="Lenz C.A."/>
            <person name="Li J.H."/>
            <person name="Li Y."/>
            <person name="Lin X."/>
            <person name="Liu S.X."/>
            <person name="Liu Z.A."/>
            <person name="Luros J.S."/>
            <person name="Maiti R."/>
            <person name="Marziali A."/>
            <person name="Militscher J."/>
            <person name="Miranda M."/>
            <person name="Nguyen M."/>
            <person name="Nierman W.C."/>
            <person name="Osborne B.I."/>
            <person name="Pai G."/>
            <person name="Peterson J."/>
            <person name="Pham P.K."/>
            <person name="Rizzo M."/>
            <person name="Rooney T."/>
            <person name="Rowley D."/>
            <person name="Sakano H."/>
            <person name="Salzberg S.L."/>
            <person name="Schwartz J.R."/>
            <person name="Shinn P."/>
            <person name="Southwick A.M."/>
            <person name="Sun H."/>
            <person name="Tallon L.J."/>
            <person name="Tambunga G."/>
            <person name="Toriumi M.J."/>
            <person name="Town C.D."/>
            <person name="Utterback T."/>
            <person name="Van Aken S."/>
            <person name="Vaysberg M."/>
            <person name="Vysotskaia V.S."/>
            <person name="Walker M."/>
            <person name="Wu D."/>
            <person name="Yu G."/>
            <person name="Fraser C.M."/>
            <person name="Venter J.C."/>
            <person name="Davis R.W."/>
        </authorList>
    </citation>
    <scope>NUCLEOTIDE SEQUENCE [LARGE SCALE GENOMIC DNA]</scope>
    <source>
        <strain evidence="3">cv. Columbia</strain>
    </source>
</reference>
<dbReference type="GeneID" id="28717256"/>
<dbReference type="EMBL" id="CP002684">
    <property type="protein sequence ID" value="ANM59673.1"/>
    <property type="molecule type" value="Genomic_DNA"/>
</dbReference>
<reference evidence="3" key="2">
    <citation type="journal article" date="2017" name="Plant J.">
        <title>Araport11: a complete reannotation of the Arabidopsis thaliana reference genome.</title>
        <authorList>
            <person name="Cheng C.Y."/>
            <person name="Krishnakumar V."/>
            <person name="Chan A.P."/>
            <person name="Thibaud-Nissen F."/>
            <person name="Schobel S."/>
            <person name="Town C.D."/>
        </authorList>
    </citation>
    <scope>GENOME REANNOTATION</scope>
    <source>
        <strain evidence="3">cv. Columbia</strain>
    </source>
</reference>
<evidence type="ECO:0000313" key="3">
    <source>
        <dbReference type="Proteomes" id="UP000006548"/>
    </source>
</evidence>
<dbReference type="AlphaFoldDB" id="A0A1P8ASN1"/>
<sequence length="70" mass="7833">MKRKIQKMRNLGVVVVVLAYFALHGNSVRSHKSTLATNNLSCGSSFSIVYENSRLSSTHNRPSVSLFQKH</sequence>
<proteinExistence type="predicted"/>
<evidence type="ECO:0000313" key="1">
    <source>
        <dbReference type="Araport" id="AT1G20923"/>
    </source>
</evidence>
<name>A0A1P8ASN1_ARATH</name>
<keyword evidence="3" id="KW-1185">Reference proteome</keyword>
<dbReference type="RefSeq" id="NP_001322016.1">
    <property type="nucleotide sequence ID" value="NM_001332482.1"/>
</dbReference>
<dbReference type="KEGG" id="ath:AT1G20923"/>
<dbReference type="Proteomes" id="UP000006548">
    <property type="component" value="Chromosome 1"/>
</dbReference>
<dbReference type="TAIR" id="AT1G20923"/>
<accession>A0A1P8ASN1</accession>
<gene>
    <name evidence="1 2" type="ordered locus">At1g20923</name>
</gene>
<dbReference type="Araport" id="AT1G20923"/>